<accession>A0ABN7W131</accession>
<name>A0ABN7W131_GIGMA</name>
<dbReference type="EMBL" id="CAJVQB010027857">
    <property type="protein sequence ID" value="CAG8811302.1"/>
    <property type="molecule type" value="Genomic_DNA"/>
</dbReference>
<proteinExistence type="predicted"/>
<dbReference type="Proteomes" id="UP000789901">
    <property type="component" value="Unassembled WGS sequence"/>
</dbReference>
<gene>
    <name evidence="1" type="ORF">GMARGA_LOCUS25308</name>
</gene>
<feature type="non-terminal residue" evidence="1">
    <location>
        <position position="163"/>
    </location>
</feature>
<evidence type="ECO:0000313" key="1">
    <source>
        <dbReference type="EMBL" id="CAG8811302.1"/>
    </source>
</evidence>
<reference evidence="1 2" key="1">
    <citation type="submission" date="2021-06" db="EMBL/GenBank/DDBJ databases">
        <authorList>
            <person name="Kallberg Y."/>
            <person name="Tangrot J."/>
            <person name="Rosling A."/>
        </authorList>
    </citation>
    <scope>NUCLEOTIDE SEQUENCE [LARGE SCALE GENOMIC DNA]</scope>
    <source>
        <strain evidence="1 2">120-4 pot B 10/14</strain>
    </source>
</reference>
<organism evidence="1 2">
    <name type="scientific">Gigaspora margarita</name>
    <dbReference type="NCBI Taxonomy" id="4874"/>
    <lineage>
        <taxon>Eukaryota</taxon>
        <taxon>Fungi</taxon>
        <taxon>Fungi incertae sedis</taxon>
        <taxon>Mucoromycota</taxon>
        <taxon>Glomeromycotina</taxon>
        <taxon>Glomeromycetes</taxon>
        <taxon>Diversisporales</taxon>
        <taxon>Gigasporaceae</taxon>
        <taxon>Gigaspora</taxon>
    </lineage>
</organism>
<evidence type="ECO:0000313" key="2">
    <source>
        <dbReference type="Proteomes" id="UP000789901"/>
    </source>
</evidence>
<sequence length="163" mass="19382">MLQTIEEFTMGIEWLYSSQIQDLENNLTNTNLLWPNLWNRLNEIQDQKEAIREEIIKNLTRKKTEKTFYEACGKNNTVQQPRYKIVIAWKKSIGIGRKAKWKSKPRLTEVRSKRILKERKEALELERLEDKGAPSSNTSSQEEKRWKIDQLQLECLEKFITKG</sequence>
<protein>
    <submittedName>
        <fullName evidence="1">28344_t:CDS:1</fullName>
    </submittedName>
</protein>
<keyword evidence="2" id="KW-1185">Reference proteome</keyword>
<comment type="caution">
    <text evidence="1">The sequence shown here is derived from an EMBL/GenBank/DDBJ whole genome shotgun (WGS) entry which is preliminary data.</text>
</comment>